<dbReference type="EnsemblMetazoa" id="CapteT223723">
    <property type="protein sequence ID" value="CapteP223723"/>
    <property type="gene ID" value="CapteG223723"/>
</dbReference>
<dbReference type="EMBL" id="KB306344">
    <property type="protein sequence ID" value="ELT99950.1"/>
    <property type="molecule type" value="Genomic_DNA"/>
</dbReference>
<feature type="signal peptide" evidence="14">
    <location>
        <begin position="1"/>
        <end position="23"/>
    </location>
</feature>
<evidence type="ECO:0000313" key="15">
    <source>
        <dbReference type="EMBL" id="ELT99950.1"/>
    </source>
</evidence>
<feature type="transmembrane region" description="Helical" evidence="13">
    <location>
        <begin position="213"/>
        <end position="234"/>
    </location>
</feature>
<evidence type="ECO:0000256" key="1">
    <source>
        <dbReference type="ARBA" id="ARBA00004115"/>
    </source>
</evidence>
<name>R7U9Z6_CAPTE</name>
<evidence type="ECO:0000256" key="2">
    <source>
        <dbReference type="ARBA" id="ARBA00006776"/>
    </source>
</evidence>
<evidence type="ECO:0000256" key="10">
    <source>
        <dbReference type="ARBA" id="ARBA00025854"/>
    </source>
</evidence>
<dbReference type="PANTHER" id="PTHR12924">
    <property type="entry name" value="TRANSLOCON-ASSOCIATED PROTEIN, ALPHA SUBUNIT"/>
    <property type="match status" value="1"/>
</dbReference>
<feature type="chain" id="PRO_5008787793" description="Translocon-associated protein subunit alpha" evidence="14">
    <location>
        <begin position="24"/>
        <end position="298"/>
    </location>
</feature>
<comment type="subunit">
    <text evidence="10">Heterotetramer of TRAP-alpha, TRAP-beta, TRAP-delta and TRAP-gamma. Interacts with palmitoylated calnexin (CALX), the interaction is required for efficient folding of glycosylated proteins.</text>
</comment>
<dbReference type="PANTHER" id="PTHR12924:SF0">
    <property type="entry name" value="TRANSLOCON-ASSOCIATED PROTEIN SUBUNIT ALPHA"/>
    <property type="match status" value="1"/>
</dbReference>
<evidence type="ECO:0000313" key="17">
    <source>
        <dbReference type="Proteomes" id="UP000014760"/>
    </source>
</evidence>
<keyword evidence="6" id="KW-0256">Endoplasmic reticulum</keyword>
<keyword evidence="17" id="KW-1185">Reference proteome</keyword>
<keyword evidence="5 14" id="KW-0732">Signal</keyword>
<evidence type="ECO:0000256" key="14">
    <source>
        <dbReference type="SAM" id="SignalP"/>
    </source>
</evidence>
<feature type="region of interest" description="Disordered" evidence="12">
    <location>
        <begin position="267"/>
        <end position="298"/>
    </location>
</feature>
<comment type="similarity">
    <text evidence="2">Belongs to the TRAP-alpha family.</text>
</comment>
<evidence type="ECO:0000256" key="4">
    <source>
        <dbReference type="ARBA" id="ARBA00022692"/>
    </source>
</evidence>
<feature type="compositionally biased region" description="Basic residues" evidence="12">
    <location>
        <begin position="280"/>
        <end position="298"/>
    </location>
</feature>
<dbReference type="GO" id="GO:0005789">
    <property type="term" value="C:endoplasmic reticulum membrane"/>
    <property type="evidence" value="ECO:0007669"/>
    <property type="project" value="UniProtKB-SubCell"/>
</dbReference>
<keyword evidence="7 13" id="KW-1133">Transmembrane helix</keyword>
<keyword evidence="4 13" id="KW-0812">Transmembrane</keyword>
<evidence type="ECO:0000313" key="16">
    <source>
        <dbReference type="EnsemblMetazoa" id="CapteP223723"/>
    </source>
</evidence>
<proteinExistence type="inferred from homology"/>
<accession>R7U9Z6</accession>
<evidence type="ECO:0000256" key="13">
    <source>
        <dbReference type="SAM" id="Phobius"/>
    </source>
</evidence>
<dbReference type="Pfam" id="PF03896">
    <property type="entry name" value="TRAP_alpha"/>
    <property type="match status" value="1"/>
</dbReference>
<dbReference type="OrthoDB" id="1926781at2759"/>
<dbReference type="HOGENOM" id="CLU_073618_0_0_1"/>
<evidence type="ECO:0000256" key="12">
    <source>
        <dbReference type="SAM" id="MobiDB-lite"/>
    </source>
</evidence>
<dbReference type="OMA" id="TFPYSFT"/>
<comment type="function">
    <text evidence="9">TRAP proteins are part of a complex whose function is to bind calcium to the ER membrane and thereby regulate the retention of ER resident proteins. May be involved in the recycling of the translocation apparatus after completion of the translocation process or may function as a membrane-bound chaperone facilitating folding of translocated proteins.</text>
</comment>
<evidence type="ECO:0000256" key="11">
    <source>
        <dbReference type="ARBA" id="ARBA00031071"/>
    </source>
</evidence>
<dbReference type="EMBL" id="AMQN01009844">
    <property type="status" value="NOT_ANNOTATED_CDS"/>
    <property type="molecule type" value="Genomic_DNA"/>
</dbReference>
<dbReference type="FunCoup" id="R7U9Z6">
    <property type="interactions" value="1705"/>
</dbReference>
<evidence type="ECO:0000256" key="3">
    <source>
        <dbReference type="ARBA" id="ARBA00020280"/>
    </source>
</evidence>
<protein>
    <recommendedName>
        <fullName evidence="3">Translocon-associated protein subunit alpha</fullName>
    </recommendedName>
    <alternativeName>
        <fullName evidence="11">Signal sequence receptor subunit alpha</fullName>
    </alternativeName>
</protein>
<feature type="region of interest" description="Disordered" evidence="12">
    <location>
        <begin position="53"/>
        <end position="84"/>
    </location>
</feature>
<feature type="compositionally biased region" description="Acidic residues" evidence="12">
    <location>
        <begin position="53"/>
        <end position="78"/>
    </location>
</feature>
<keyword evidence="8 13" id="KW-0472">Membrane</keyword>
<gene>
    <name evidence="15" type="ORF">CAPTEDRAFT_223723</name>
</gene>
<reference evidence="16" key="3">
    <citation type="submission" date="2015-06" db="UniProtKB">
        <authorList>
            <consortium name="EnsemblMetazoa"/>
        </authorList>
    </citation>
    <scope>IDENTIFICATION</scope>
</reference>
<evidence type="ECO:0000256" key="8">
    <source>
        <dbReference type="ARBA" id="ARBA00023136"/>
    </source>
</evidence>
<dbReference type="InterPro" id="IPR005595">
    <property type="entry name" value="TRAP_alpha"/>
</dbReference>
<dbReference type="AlphaFoldDB" id="R7U9Z6"/>
<sequence>MAKILGNFLLLLLLVLPSTLMLAGNGGSFVRAEDPIEDAVEGEDDLDVEEADATVETEEGDGGAVYSEEEPSEEEDDEALKPSPDADTYLLFTKPVDQVFAAGELVKILVGFTNAGEKDFVVDTIDAAFHYPQDYSFYIQNFTAVGYQRQVESGRQATFEYAFQPSDSFSGRPFGLTINLNYRDQDGNMFQQAMFNETITLVEPDEGLDGETFFLYIFLAALVVLMLVGAQHLLGSFGKKRMSKSKAPVEMGTQSNSDIDYDWIPKEALNGTSRSPGRSPKSKTSPRNRKAKRSTGDE</sequence>
<reference evidence="17" key="1">
    <citation type="submission" date="2012-12" db="EMBL/GenBank/DDBJ databases">
        <authorList>
            <person name="Hellsten U."/>
            <person name="Grimwood J."/>
            <person name="Chapman J.A."/>
            <person name="Shapiro H."/>
            <person name="Aerts A."/>
            <person name="Otillar R.P."/>
            <person name="Terry A.Y."/>
            <person name="Boore J.L."/>
            <person name="Simakov O."/>
            <person name="Marletaz F."/>
            <person name="Cho S.-J."/>
            <person name="Edsinger-Gonzales E."/>
            <person name="Havlak P."/>
            <person name="Kuo D.-H."/>
            <person name="Larsson T."/>
            <person name="Lv J."/>
            <person name="Arendt D."/>
            <person name="Savage R."/>
            <person name="Osoegawa K."/>
            <person name="de Jong P."/>
            <person name="Lindberg D.R."/>
            <person name="Seaver E.C."/>
            <person name="Weisblat D.A."/>
            <person name="Putnam N.H."/>
            <person name="Grigoriev I.V."/>
            <person name="Rokhsar D.S."/>
        </authorList>
    </citation>
    <scope>NUCLEOTIDE SEQUENCE</scope>
    <source>
        <strain evidence="17">I ESC-2004</strain>
    </source>
</reference>
<dbReference type="Proteomes" id="UP000014760">
    <property type="component" value="Unassembled WGS sequence"/>
</dbReference>
<comment type="subcellular location">
    <subcellularLocation>
        <location evidence="1">Endoplasmic reticulum membrane</location>
        <topology evidence="1">Single-pass type I membrane protein</topology>
    </subcellularLocation>
</comment>
<reference evidence="15 17" key="2">
    <citation type="journal article" date="2013" name="Nature">
        <title>Insights into bilaterian evolution from three spiralian genomes.</title>
        <authorList>
            <person name="Simakov O."/>
            <person name="Marletaz F."/>
            <person name="Cho S.J."/>
            <person name="Edsinger-Gonzales E."/>
            <person name="Havlak P."/>
            <person name="Hellsten U."/>
            <person name="Kuo D.H."/>
            <person name="Larsson T."/>
            <person name="Lv J."/>
            <person name="Arendt D."/>
            <person name="Savage R."/>
            <person name="Osoegawa K."/>
            <person name="de Jong P."/>
            <person name="Grimwood J."/>
            <person name="Chapman J.A."/>
            <person name="Shapiro H."/>
            <person name="Aerts A."/>
            <person name="Otillar R.P."/>
            <person name="Terry A.Y."/>
            <person name="Boore J.L."/>
            <person name="Grigoriev I.V."/>
            <person name="Lindberg D.R."/>
            <person name="Seaver E.C."/>
            <person name="Weisblat D.A."/>
            <person name="Putnam N.H."/>
            <person name="Rokhsar D.S."/>
        </authorList>
    </citation>
    <scope>NUCLEOTIDE SEQUENCE</scope>
    <source>
        <strain evidence="15 17">I ESC-2004</strain>
    </source>
</reference>
<organism evidence="15">
    <name type="scientific">Capitella teleta</name>
    <name type="common">Polychaete worm</name>
    <dbReference type="NCBI Taxonomy" id="283909"/>
    <lineage>
        <taxon>Eukaryota</taxon>
        <taxon>Metazoa</taxon>
        <taxon>Spiralia</taxon>
        <taxon>Lophotrochozoa</taxon>
        <taxon>Annelida</taxon>
        <taxon>Polychaeta</taxon>
        <taxon>Sedentaria</taxon>
        <taxon>Scolecida</taxon>
        <taxon>Capitellidae</taxon>
        <taxon>Capitella</taxon>
    </lineage>
</organism>
<dbReference type="STRING" id="283909.R7U9Z6"/>
<evidence type="ECO:0000256" key="9">
    <source>
        <dbReference type="ARBA" id="ARBA00025620"/>
    </source>
</evidence>
<evidence type="ECO:0000256" key="5">
    <source>
        <dbReference type="ARBA" id="ARBA00022729"/>
    </source>
</evidence>
<evidence type="ECO:0000256" key="6">
    <source>
        <dbReference type="ARBA" id="ARBA00022824"/>
    </source>
</evidence>
<evidence type="ECO:0000256" key="7">
    <source>
        <dbReference type="ARBA" id="ARBA00022989"/>
    </source>
</evidence>